<organism evidence="2 3">
    <name type="scientific">Manduca sexta</name>
    <name type="common">Tobacco hawkmoth</name>
    <name type="synonym">Tobacco hornworm</name>
    <dbReference type="NCBI Taxonomy" id="7130"/>
    <lineage>
        <taxon>Eukaryota</taxon>
        <taxon>Metazoa</taxon>
        <taxon>Ecdysozoa</taxon>
        <taxon>Arthropoda</taxon>
        <taxon>Hexapoda</taxon>
        <taxon>Insecta</taxon>
        <taxon>Pterygota</taxon>
        <taxon>Neoptera</taxon>
        <taxon>Endopterygota</taxon>
        <taxon>Lepidoptera</taxon>
        <taxon>Glossata</taxon>
        <taxon>Ditrysia</taxon>
        <taxon>Bombycoidea</taxon>
        <taxon>Sphingidae</taxon>
        <taxon>Sphinginae</taxon>
        <taxon>Sphingini</taxon>
        <taxon>Manduca</taxon>
    </lineage>
</organism>
<keyword evidence="1" id="KW-0812">Transmembrane</keyword>
<feature type="transmembrane region" description="Helical" evidence="1">
    <location>
        <begin position="195"/>
        <end position="215"/>
    </location>
</feature>
<protein>
    <submittedName>
        <fullName evidence="2">Uncharacterized protein</fullName>
    </submittedName>
</protein>
<proteinExistence type="predicted"/>
<evidence type="ECO:0000313" key="3">
    <source>
        <dbReference type="Proteomes" id="UP000791440"/>
    </source>
</evidence>
<keyword evidence="3" id="KW-1185">Reference proteome</keyword>
<feature type="transmembrane region" description="Helical" evidence="1">
    <location>
        <begin position="121"/>
        <end position="141"/>
    </location>
</feature>
<evidence type="ECO:0000256" key="1">
    <source>
        <dbReference type="SAM" id="Phobius"/>
    </source>
</evidence>
<reference evidence="2" key="2">
    <citation type="submission" date="2020-12" db="EMBL/GenBank/DDBJ databases">
        <authorList>
            <person name="Kanost M."/>
        </authorList>
    </citation>
    <scope>NUCLEOTIDE SEQUENCE</scope>
</reference>
<reference evidence="2" key="1">
    <citation type="journal article" date="2016" name="Insect Biochem. Mol. Biol.">
        <title>Multifaceted biological insights from a draft genome sequence of the tobacco hornworm moth, Manduca sexta.</title>
        <authorList>
            <person name="Kanost M.R."/>
            <person name="Arrese E.L."/>
            <person name="Cao X."/>
            <person name="Chen Y.R."/>
            <person name="Chellapilla S."/>
            <person name="Goldsmith M.R."/>
            <person name="Grosse-Wilde E."/>
            <person name="Heckel D.G."/>
            <person name="Herndon N."/>
            <person name="Jiang H."/>
            <person name="Papanicolaou A."/>
            <person name="Qu J."/>
            <person name="Soulages J.L."/>
            <person name="Vogel H."/>
            <person name="Walters J."/>
            <person name="Waterhouse R.M."/>
            <person name="Ahn S.J."/>
            <person name="Almeida F.C."/>
            <person name="An C."/>
            <person name="Aqrawi P."/>
            <person name="Bretschneider A."/>
            <person name="Bryant W.B."/>
            <person name="Bucks S."/>
            <person name="Chao H."/>
            <person name="Chevignon G."/>
            <person name="Christen J.M."/>
            <person name="Clarke D.F."/>
            <person name="Dittmer N.T."/>
            <person name="Ferguson L.C.F."/>
            <person name="Garavelou S."/>
            <person name="Gordon K.H.J."/>
            <person name="Gunaratna R.T."/>
            <person name="Han Y."/>
            <person name="Hauser F."/>
            <person name="He Y."/>
            <person name="Heidel-Fischer H."/>
            <person name="Hirsh A."/>
            <person name="Hu Y."/>
            <person name="Jiang H."/>
            <person name="Kalra D."/>
            <person name="Klinner C."/>
            <person name="Konig C."/>
            <person name="Kovar C."/>
            <person name="Kroll A.R."/>
            <person name="Kuwar S.S."/>
            <person name="Lee S.L."/>
            <person name="Lehman R."/>
            <person name="Li K."/>
            <person name="Li Z."/>
            <person name="Liang H."/>
            <person name="Lovelace S."/>
            <person name="Lu Z."/>
            <person name="Mansfield J.H."/>
            <person name="McCulloch K.J."/>
            <person name="Mathew T."/>
            <person name="Morton B."/>
            <person name="Muzny D.M."/>
            <person name="Neunemann D."/>
            <person name="Ongeri F."/>
            <person name="Pauchet Y."/>
            <person name="Pu L.L."/>
            <person name="Pyrousis I."/>
            <person name="Rao X.J."/>
            <person name="Redding A."/>
            <person name="Roesel C."/>
            <person name="Sanchez-Gracia A."/>
            <person name="Schaack S."/>
            <person name="Shukla A."/>
            <person name="Tetreau G."/>
            <person name="Wang Y."/>
            <person name="Xiong G.H."/>
            <person name="Traut W."/>
            <person name="Walsh T.K."/>
            <person name="Worley K.C."/>
            <person name="Wu D."/>
            <person name="Wu W."/>
            <person name="Wu Y.Q."/>
            <person name="Zhang X."/>
            <person name="Zou Z."/>
            <person name="Zucker H."/>
            <person name="Briscoe A.D."/>
            <person name="Burmester T."/>
            <person name="Clem R.J."/>
            <person name="Feyereisen R."/>
            <person name="Grimmelikhuijzen C.J.P."/>
            <person name="Hamodrakas S.J."/>
            <person name="Hansson B.S."/>
            <person name="Huguet E."/>
            <person name="Jermiin L.S."/>
            <person name="Lan Q."/>
            <person name="Lehman H.K."/>
            <person name="Lorenzen M."/>
            <person name="Merzendorfer H."/>
            <person name="Michalopoulos I."/>
            <person name="Morton D.B."/>
            <person name="Muthukrishnan S."/>
            <person name="Oakeshott J.G."/>
            <person name="Palmer W."/>
            <person name="Park Y."/>
            <person name="Passarelli A.L."/>
            <person name="Rozas J."/>
            <person name="Schwartz L.M."/>
            <person name="Smith W."/>
            <person name="Southgate A."/>
            <person name="Vilcinskas A."/>
            <person name="Vogt R."/>
            <person name="Wang P."/>
            <person name="Werren J."/>
            <person name="Yu X.Q."/>
            <person name="Zhou J.J."/>
            <person name="Brown S.J."/>
            <person name="Scherer S.E."/>
            <person name="Richards S."/>
            <person name="Blissard G.W."/>
        </authorList>
    </citation>
    <scope>NUCLEOTIDE SEQUENCE</scope>
</reference>
<keyword evidence="1" id="KW-1133">Transmembrane helix</keyword>
<dbReference type="AlphaFoldDB" id="A0A922CJM6"/>
<dbReference type="Proteomes" id="UP000791440">
    <property type="component" value="Unassembled WGS sequence"/>
</dbReference>
<comment type="caution">
    <text evidence="2">The sequence shown here is derived from an EMBL/GenBank/DDBJ whole genome shotgun (WGS) entry which is preliminary data.</text>
</comment>
<sequence length="217" mass="25321">MYFGKQTESVIYEIVKATLDFKDTYTISIKATYVHRVLKPTIVAQHKLRVNLNEDLIEDEKINAIPSFLNEYRFLCQTLDKPGKTIKMVFSVGVLSQSARMLCTIYYYLSEELGIEVRFLLNGFFDVIMSIGITFMPVMLLEMSMHITNDIQRMLSRHLLQYKGPRLREAIYDSLDYIEIHGMKVTLWAHFPMDLSFFFSFVSLVTAYAIAVLQFKY</sequence>
<name>A0A922CJM6_MANSE</name>
<keyword evidence="1" id="KW-0472">Membrane</keyword>
<gene>
    <name evidence="2" type="ORF">O3G_MSEX006018</name>
</gene>
<accession>A0A922CJM6</accession>
<evidence type="ECO:0000313" key="2">
    <source>
        <dbReference type="EMBL" id="KAG6449360.1"/>
    </source>
</evidence>
<dbReference type="EMBL" id="JH668373">
    <property type="protein sequence ID" value="KAG6449360.1"/>
    <property type="molecule type" value="Genomic_DNA"/>
</dbReference>